<dbReference type="AlphaFoldDB" id="A0A816YCF2"/>
<organism evidence="2 3">
    <name type="scientific">Rotaria magnacalcarata</name>
    <dbReference type="NCBI Taxonomy" id="392030"/>
    <lineage>
        <taxon>Eukaryota</taxon>
        <taxon>Metazoa</taxon>
        <taxon>Spiralia</taxon>
        <taxon>Gnathifera</taxon>
        <taxon>Rotifera</taxon>
        <taxon>Eurotatoria</taxon>
        <taxon>Bdelloidea</taxon>
        <taxon>Philodinida</taxon>
        <taxon>Philodinidae</taxon>
        <taxon>Rotaria</taxon>
    </lineage>
</organism>
<gene>
    <name evidence="2" type="ORF">MBJ925_LOCUS31996</name>
</gene>
<evidence type="ECO:0000313" key="3">
    <source>
        <dbReference type="Proteomes" id="UP000663824"/>
    </source>
</evidence>
<dbReference type="InterPro" id="IPR011030">
    <property type="entry name" value="Lipovitellin_superhlx_dom"/>
</dbReference>
<proteinExistence type="predicted"/>
<dbReference type="Proteomes" id="UP000663824">
    <property type="component" value="Unassembled WGS sequence"/>
</dbReference>
<protein>
    <submittedName>
        <fullName evidence="2">Uncharacterized protein</fullName>
    </submittedName>
</protein>
<evidence type="ECO:0000256" key="1">
    <source>
        <dbReference type="PROSITE-ProRule" id="PRU00103"/>
    </source>
</evidence>
<dbReference type="Gene3D" id="1.25.10.10">
    <property type="entry name" value="Leucine-rich Repeat Variant"/>
    <property type="match status" value="1"/>
</dbReference>
<dbReference type="SUPFAM" id="SSF48431">
    <property type="entry name" value="Lipovitellin-phosvitin complex, superhelical domain"/>
    <property type="match status" value="1"/>
</dbReference>
<evidence type="ECO:0000313" key="2">
    <source>
        <dbReference type="EMBL" id="CAF2155031.1"/>
    </source>
</evidence>
<reference evidence="2" key="1">
    <citation type="submission" date="2021-02" db="EMBL/GenBank/DDBJ databases">
        <authorList>
            <person name="Nowell W R."/>
        </authorList>
    </citation>
    <scope>NUCLEOTIDE SEQUENCE</scope>
</reference>
<dbReference type="InterPro" id="IPR021133">
    <property type="entry name" value="HEAT_type_2"/>
</dbReference>
<dbReference type="InterPro" id="IPR011989">
    <property type="entry name" value="ARM-like"/>
</dbReference>
<feature type="repeat" description="HEAT" evidence="1">
    <location>
        <begin position="10"/>
        <end position="48"/>
    </location>
</feature>
<name>A0A816YCF2_9BILA</name>
<accession>A0A816YCF2</accession>
<comment type="caution">
    <text evidence="2">The sequence shown here is derived from an EMBL/GenBank/DDBJ whole genome shotgun (WGS) entry which is preliminary data.</text>
</comment>
<sequence length="230" mass="26128">MSEKAVTQQVLPYLTRALQEEDSSIRVVACKALGNIGEKAATAEVLRSAVNWLYDPEIGPFIDRVYILEWILKSDSGVKSFDSEMVDKLNLCVRKYDISFLILPSKKMVNMFVERKQKSWLLLCKCVALMKCTAITVVDRSIIIYDSDKWLVPNVSDPELIELLKKSFKSQIFELGHQHQEEVQSIENMTDSSLYMDLDDGRPENSDGHGYLVDLTNTTAKNQDHECALS</sequence>
<dbReference type="EMBL" id="CAJNRE010017440">
    <property type="protein sequence ID" value="CAF2155031.1"/>
    <property type="molecule type" value="Genomic_DNA"/>
</dbReference>
<dbReference type="PROSITE" id="PS50077">
    <property type="entry name" value="HEAT_REPEAT"/>
    <property type="match status" value="1"/>
</dbReference>